<dbReference type="PANTHER" id="PTHR13512">
    <property type="entry name" value="MEDIATOR COMPLEX SUBUNIT 28"/>
    <property type="match status" value="1"/>
</dbReference>
<evidence type="ECO:0000256" key="6">
    <source>
        <dbReference type="ARBA" id="ARBA00023159"/>
    </source>
</evidence>
<keyword evidence="4" id="KW-0805">Transcription regulation</keyword>
<name>A0A6F9DKS5_9ASCI</name>
<evidence type="ECO:0000313" key="11">
    <source>
        <dbReference type="EMBL" id="CAB3263739.1"/>
    </source>
</evidence>
<protein>
    <recommendedName>
        <fullName evidence="3">Mediator of RNA polymerase II transcription subunit 28</fullName>
    </recommendedName>
    <alternativeName>
        <fullName evidence="9">Mediator complex subunit 28</fullName>
    </alternativeName>
</protein>
<evidence type="ECO:0000256" key="8">
    <source>
        <dbReference type="ARBA" id="ARBA00023242"/>
    </source>
</evidence>
<comment type="subcellular location">
    <subcellularLocation>
        <location evidence="1">Nucleus</location>
    </subcellularLocation>
</comment>
<evidence type="ECO:0000256" key="4">
    <source>
        <dbReference type="ARBA" id="ARBA00023015"/>
    </source>
</evidence>
<reference evidence="11" key="1">
    <citation type="submission" date="2020-04" db="EMBL/GenBank/DDBJ databases">
        <authorList>
            <person name="Neveu A P."/>
        </authorList>
    </citation>
    <scope>NUCLEOTIDE SEQUENCE</scope>
    <source>
        <tissue evidence="11">Whole embryo</tissue>
    </source>
</reference>
<evidence type="ECO:0000256" key="2">
    <source>
        <dbReference type="ARBA" id="ARBA00005571"/>
    </source>
</evidence>
<keyword evidence="7" id="KW-0804">Transcription</keyword>
<comment type="similarity">
    <text evidence="2">Belongs to the Mediator complex subunit 28 family.</text>
</comment>
<gene>
    <name evidence="11" type="primary">Med28</name>
</gene>
<dbReference type="Pfam" id="PF11594">
    <property type="entry name" value="Med28"/>
    <property type="match status" value="1"/>
</dbReference>
<dbReference type="AlphaFoldDB" id="A0A6F9DKS5"/>
<evidence type="ECO:0000256" key="1">
    <source>
        <dbReference type="ARBA" id="ARBA00004123"/>
    </source>
</evidence>
<accession>A0A6F9DKS5</accession>
<evidence type="ECO:0000256" key="10">
    <source>
        <dbReference type="SAM" id="Coils"/>
    </source>
</evidence>
<proteinExistence type="evidence at transcript level"/>
<evidence type="ECO:0000256" key="5">
    <source>
        <dbReference type="ARBA" id="ARBA00023054"/>
    </source>
</evidence>
<feature type="coiled-coil region" evidence="10">
    <location>
        <begin position="103"/>
        <end position="130"/>
    </location>
</feature>
<sequence>MQQPQPTHLSGLAGMRSLQAQQTSQLVATPTTNNPGCAIDELESSFRACITPFVTEEASVGVTFQDEQKPSVELAINEFIELARKTEAYFQKQRAIIATRHPELTLQEECEELEMELKRKEDIVQHHSKKLQIWQRTLKEMLSVSTESGLSKSSVK</sequence>
<dbReference type="EMBL" id="LR787877">
    <property type="protein sequence ID" value="CAB3263739.1"/>
    <property type="molecule type" value="mRNA"/>
</dbReference>
<evidence type="ECO:0000256" key="3">
    <source>
        <dbReference type="ARBA" id="ARBA00019683"/>
    </source>
</evidence>
<organism evidence="11">
    <name type="scientific">Phallusia mammillata</name>
    <dbReference type="NCBI Taxonomy" id="59560"/>
    <lineage>
        <taxon>Eukaryota</taxon>
        <taxon>Metazoa</taxon>
        <taxon>Chordata</taxon>
        <taxon>Tunicata</taxon>
        <taxon>Ascidiacea</taxon>
        <taxon>Phlebobranchia</taxon>
        <taxon>Ascidiidae</taxon>
        <taxon>Phallusia</taxon>
    </lineage>
</organism>
<evidence type="ECO:0000256" key="9">
    <source>
        <dbReference type="ARBA" id="ARBA00031964"/>
    </source>
</evidence>
<evidence type="ECO:0000256" key="7">
    <source>
        <dbReference type="ARBA" id="ARBA00023163"/>
    </source>
</evidence>
<keyword evidence="8" id="KW-0539">Nucleus</keyword>
<dbReference type="PANTHER" id="PTHR13512:SF2">
    <property type="entry name" value="MEDIATOR OF RNA POLYMERASE II TRANSCRIPTION SUBUNIT 28"/>
    <property type="match status" value="1"/>
</dbReference>
<dbReference type="InterPro" id="IPR021640">
    <property type="entry name" value="Mediator_Med28"/>
</dbReference>
<dbReference type="GO" id="GO:0016592">
    <property type="term" value="C:mediator complex"/>
    <property type="evidence" value="ECO:0007669"/>
    <property type="project" value="TreeGrafter"/>
</dbReference>
<keyword evidence="5 10" id="KW-0175">Coiled coil</keyword>
<keyword evidence="6" id="KW-0010">Activator</keyword>